<dbReference type="Proteomes" id="UP001278766">
    <property type="component" value="Unassembled WGS sequence"/>
</dbReference>
<reference evidence="3" key="1">
    <citation type="journal article" date="2023" name="Mol. Phylogenet. Evol.">
        <title>Genome-scale phylogeny and comparative genomics of the fungal order Sordariales.</title>
        <authorList>
            <person name="Hensen N."/>
            <person name="Bonometti L."/>
            <person name="Westerberg I."/>
            <person name="Brannstrom I.O."/>
            <person name="Guillou S."/>
            <person name="Cros-Aarteil S."/>
            <person name="Calhoun S."/>
            <person name="Haridas S."/>
            <person name="Kuo A."/>
            <person name="Mondo S."/>
            <person name="Pangilinan J."/>
            <person name="Riley R."/>
            <person name="LaButti K."/>
            <person name="Andreopoulos B."/>
            <person name="Lipzen A."/>
            <person name="Chen C."/>
            <person name="Yan M."/>
            <person name="Daum C."/>
            <person name="Ng V."/>
            <person name="Clum A."/>
            <person name="Steindorff A."/>
            <person name="Ohm R.A."/>
            <person name="Martin F."/>
            <person name="Silar P."/>
            <person name="Natvig D.O."/>
            <person name="Lalanne C."/>
            <person name="Gautier V."/>
            <person name="Ament-Velasquez S.L."/>
            <person name="Kruys A."/>
            <person name="Hutchinson M.I."/>
            <person name="Powell A.J."/>
            <person name="Barry K."/>
            <person name="Miller A.N."/>
            <person name="Grigoriev I.V."/>
            <person name="Debuchy R."/>
            <person name="Gladieux P."/>
            <person name="Hiltunen Thoren M."/>
            <person name="Johannesson H."/>
        </authorList>
    </citation>
    <scope>NUCLEOTIDE SEQUENCE</scope>
    <source>
        <strain evidence="3">CBS 168.71</strain>
    </source>
</reference>
<gene>
    <name evidence="3" type="ORF">B0H64DRAFT_135615</name>
</gene>
<comment type="caution">
    <text evidence="3">The sequence shown here is derived from an EMBL/GenBank/DDBJ whole genome shotgun (WGS) entry which is preliminary data.</text>
</comment>
<feature type="compositionally biased region" description="Basic and acidic residues" evidence="1">
    <location>
        <begin position="617"/>
        <end position="632"/>
    </location>
</feature>
<dbReference type="PANTHER" id="PTHR14905">
    <property type="entry name" value="NG37"/>
    <property type="match status" value="1"/>
</dbReference>
<dbReference type="InterPro" id="IPR052577">
    <property type="entry name" value="VWA7"/>
</dbReference>
<feature type="chain" id="PRO_5041984817" evidence="2">
    <location>
        <begin position="29"/>
        <end position="794"/>
    </location>
</feature>
<sequence>MAGFRPGWGNALLVLALLLVVLPGKAAAFGAGNIPSIAQVEGHNWRHGDIEDMLKTVAFLHGKKWTTMMIGRVYFGNWLRDYSQAVDVGSLKGINAATIRIIVWVLSFMANGYATEEFEVTEERLGVYRPEEHIDNPRGYADDTDAREYDPRLRGPINPRELEIDPRTGMKNYIANESGGWATSAGYLRWSFARSIHFARVYTSGASGTSGKEADLCEALRCLGQALHCMEDWGAHTNYCELALIELGHRDVFTHCGSATQIHLNGKTVYPLVTGTFGAVDFLHSVLGEATDHFTQSEVDEIDIALKNAEQANSSSGGQRGFLGSGSGGGGDFISMLGQLPGVGDGFASQARDLKAASAAQERENARDASNVNIMPGMSPNFDPVKVSGKIYPIMQFRDKIVRSINNMISKIPGLESLLEHISETLTAFILGLLSPFVRPIINQVSKALKEGSSGLIATSAQQQFEPWTNPRCSDPTHSMLSKDHFTNILNSCGGRVSVTILQYVVPRIMYAWENPGVPVDEVVDDVLRAFHHPAARNEQIEIQREMFETVRKWAQETPYRSRLDHMLSSESVKNHDNHILSGESGSRSVSGGHAGGCGHGSDGGHGKPAGVVVVAHPEREPRREGARREPGGRWASPAAAASRPGGGLLHGELAPHAAVVCGHARVDGVRSELWATDAASCAAPVRRPSGVSWAGGLRTAPAPSAPGAAAATFVRWSPPGVRPAAAASGGLPAARPAAAFVGGPLPAVLRQEGVSKQVSCREGKGIVGYSVVHSSDFRPVLQTDARRDLQKSR</sequence>
<dbReference type="RefSeq" id="XP_062661505.1">
    <property type="nucleotide sequence ID" value="XM_062798203.1"/>
</dbReference>
<feature type="compositionally biased region" description="Gly residues" evidence="1">
    <location>
        <begin position="593"/>
        <end position="608"/>
    </location>
</feature>
<feature type="signal peptide" evidence="2">
    <location>
        <begin position="1"/>
        <end position="28"/>
    </location>
</feature>
<evidence type="ECO:0000313" key="3">
    <source>
        <dbReference type="EMBL" id="KAK3297991.1"/>
    </source>
</evidence>
<evidence type="ECO:0000313" key="4">
    <source>
        <dbReference type="Proteomes" id="UP001278766"/>
    </source>
</evidence>
<accession>A0AAE0LU93</accession>
<protein>
    <submittedName>
        <fullName evidence="3">Heterokaryon incompatibility protein Het-C-domain-containing protein</fullName>
    </submittedName>
</protein>
<organism evidence="3 4">
    <name type="scientific">Chaetomium fimeti</name>
    <dbReference type="NCBI Taxonomy" id="1854472"/>
    <lineage>
        <taxon>Eukaryota</taxon>
        <taxon>Fungi</taxon>
        <taxon>Dikarya</taxon>
        <taxon>Ascomycota</taxon>
        <taxon>Pezizomycotina</taxon>
        <taxon>Sordariomycetes</taxon>
        <taxon>Sordariomycetidae</taxon>
        <taxon>Sordariales</taxon>
        <taxon>Chaetomiaceae</taxon>
        <taxon>Chaetomium</taxon>
    </lineage>
</organism>
<feature type="compositionally biased region" description="Low complexity" evidence="1">
    <location>
        <begin position="633"/>
        <end position="644"/>
    </location>
</feature>
<evidence type="ECO:0000256" key="2">
    <source>
        <dbReference type="SAM" id="SignalP"/>
    </source>
</evidence>
<dbReference type="Pfam" id="PF07217">
    <property type="entry name" value="Het-C"/>
    <property type="match status" value="1"/>
</dbReference>
<proteinExistence type="predicted"/>
<dbReference type="AlphaFoldDB" id="A0AAE0LU93"/>
<name>A0AAE0LU93_9PEZI</name>
<dbReference type="EMBL" id="JAUEPN010000003">
    <property type="protein sequence ID" value="KAK3297991.1"/>
    <property type="molecule type" value="Genomic_DNA"/>
</dbReference>
<dbReference type="GeneID" id="87835151"/>
<keyword evidence="4" id="KW-1185">Reference proteome</keyword>
<feature type="region of interest" description="Disordered" evidence="1">
    <location>
        <begin position="584"/>
        <end position="648"/>
    </location>
</feature>
<reference evidence="3" key="2">
    <citation type="submission" date="2023-06" db="EMBL/GenBank/DDBJ databases">
        <authorList>
            <consortium name="Lawrence Berkeley National Laboratory"/>
            <person name="Haridas S."/>
            <person name="Hensen N."/>
            <person name="Bonometti L."/>
            <person name="Westerberg I."/>
            <person name="Brannstrom I.O."/>
            <person name="Guillou S."/>
            <person name="Cros-Aarteil S."/>
            <person name="Calhoun S."/>
            <person name="Kuo A."/>
            <person name="Mondo S."/>
            <person name="Pangilinan J."/>
            <person name="Riley R."/>
            <person name="Labutti K."/>
            <person name="Andreopoulos B."/>
            <person name="Lipzen A."/>
            <person name="Chen C."/>
            <person name="Yanf M."/>
            <person name="Daum C."/>
            <person name="Ng V."/>
            <person name="Clum A."/>
            <person name="Steindorff A."/>
            <person name="Ohm R."/>
            <person name="Martin F."/>
            <person name="Silar P."/>
            <person name="Natvig D."/>
            <person name="Lalanne C."/>
            <person name="Gautier V."/>
            <person name="Ament-Velasquez S.L."/>
            <person name="Kruys A."/>
            <person name="Hutchinson M.I."/>
            <person name="Powell A.J."/>
            <person name="Barry K."/>
            <person name="Miller A.N."/>
            <person name="Grigoriev I.V."/>
            <person name="Debuchy R."/>
            <person name="Gladieux P."/>
            <person name="Thoren M.H."/>
            <person name="Johannesson H."/>
        </authorList>
    </citation>
    <scope>NUCLEOTIDE SEQUENCE</scope>
    <source>
        <strain evidence="3">CBS 168.71</strain>
    </source>
</reference>
<evidence type="ECO:0000256" key="1">
    <source>
        <dbReference type="SAM" id="MobiDB-lite"/>
    </source>
</evidence>
<dbReference type="InterPro" id="IPR010816">
    <property type="entry name" value="Het-C"/>
</dbReference>
<dbReference type="PANTHER" id="PTHR14905:SF7">
    <property type="entry name" value="VON WILLEBRAND FACTOR A DOMAIN-CONTAINING PROTEIN 7"/>
    <property type="match status" value="1"/>
</dbReference>
<keyword evidence="2" id="KW-0732">Signal</keyword>